<feature type="transmembrane region" description="Helical" evidence="1">
    <location>
        <begin position="12"/>
        <end position="33"/>
    </location>
</feature>
<accession>A0A024TRL9</accession>
<protein>
    <recommendedName>
        <fullName evidence="3">MARVEL domain-containing protein</fullName>
    </recommendedName>
</protein>
<evidence type="ECO:0008006" key="3">
    <source>
        <dbReference type="Google" id="ProtNLM"/>
    </source>
</evidence>
<organism evidence="2">
    <name type="scientific">Aphanomyces invadans</name>
    <dbReference type="NCBI Taxonomy" id="157072"/>
    <lineage>
        <taxon>Eukaryota</taxon>
        <taxon>Sar</taxon>
        <taxon>Stramenopiles</taxon>
        <taxon>Oomycota</taxon>
        <taxon>Saprolegniomycetes</taxon>
        <taxon>Saprolegniales</taxon>
        <taxon>Verrucalvaceae</taxon>
        <taxon>Aphanomyces</taxon>
    </lineage>
</organism>
<proteinExistence type="predicted"/>
<dbReference type="OrthoDB" id="78324at2759"/>
<dbReference type="VEuPathDB" id="FungiDB:H310_10618"/>
<feature type="transmembrane region" description="Helical" evidence="1">
    <location>
        <begin position="74"/>
        <end position="95"/>
    </location>
</feature>
<name>A0A024TRL9_9STRA</name>
<evidence type="ECO:0000256" key="1">
    <source>
        <dbReference type="SAM" id="Phobius"/>
    </source>
</evidence>
<dbReference type="AlphaFoldDB" id="A0A024TRL9"/>
<feature type="transmembrane region" description="Helical" evidence="1">
    <location>
        <begin position="39"/>
        <end position="62"/>
    </location>
</feature>
<dbReference type="RefSeq" id="XP_008875273.1">
    <property type="nucleotide sequence ID" value="XM_008877051.1"/>
</dbReference>
<feature type="transmembrane region" description="Helical" evidence="1">
    <location>
        <begin position="107"/>
        <end position="130"/>
    </location>
</feature>
<dbReference type="GeneID" id="20087668"/>
<evidence type="ECO:0000313" key="2">
    <source>
        <dbReference type="EMBL" id="ETV95962.1"/>
    </source>
</evidence>
<gene>
    <name evidence="2" type="ORF">H310_10618</name>
</gene>
<keyword evidence="1" id="KW-0812">Transmembrane</keyword>
<keyword evidence="1" id="KW-0472">Membrane</keyword>
<dbReference type="EMBL" id="KI913978">
    <property type="protein sequence ID" value="ETV95962.1"/>
    <property type="molecule type" value="Genomic_DNA"/>
</dbReference>
<keyword evidence="1" id="KW-1133">Transmembrane helix</keyword>
<sequence length="153" mass="16171">MSWRDVLDWENYSLPLVLRVAQAVFAFIAFLTTTALTGAFAGVLALLVSLVVSLYGAAYFAAVSKMNMVKPRAVTKLAAEAIVLAVLLLSLVLVASSSSAFAISPSAANACCVFLGFGLVAQVVLVKITYTDDYLYEKSMATEDGFSTPAVDV</sequence>
<reference evidence="2" key="1">
    <citation type="submission" date="2013-12" db="EMBL/GenBank/DDBJ databases">
        <title>The Genome Sequence of Aphanomyces invadans NJM9701.</title>
        <authorList>
            <consortium name="The Broad Institute Genomics Platform"/>
            <person name="Russ C."/>
            <person name="Tyler B."/>
            <person name="van West P."/>
            <person name="Dieguez-Uribeondo J."/>
            <person name="Young S.K."/>
            <person name="Zeng Q."/>
            <person name="Gargeya S."/>
            <person name="Fitzgerald M."/>
            <person name="Abouelleil A."/>
            <person name="Alvarado L."/>
            <person name="Chapman S.B."/>
            <person name="Gainer-Dewar J."/>
            <person name="Goldberg J."/>
            <person name="Griggs A."/>
            <person name="Gujja S."/>
            <person name="Hansen M."/>
            <person name="Howarth C."/>
            <person name="Imamovic A."/>
            <person name="Ireland A."/>
            <person name="Larimer J."/>
            <person name="McCowan C."/>
            <person name="Murphy C."/>
            <person name="Pearson M."/>
            <person name="Poon T.W."/>
            <person name="Priest M."/>
            <person name="Roberts A."/>
            <person name="Saif S."/>
            <person name="Shea T."/>
            <person name="Sykes S."/>
            <person name="Wortman J."/>
            <person name="Nusbaum C."/>
            <person name="Birren B."/>
        </authorList>
    </citation>
    <scope>NUCLEOTIDE SEQUENCE [LARGE SCALE GENOMIC DNA]</scope>
    <source>
        <strain evidence="2">NJM9701</strain>
    </source>
</reference>